<dbReference type="Gene3D" id="1.20.950.20">
    <property type="entry name" value="Transmembrane di-heme cytochromes, Chain C"/>
    <property type="match status" value="1"/>
</dbReference>
<evidence type="ECO:0000256" key="6">
    <source>
        <dbReference type="SAM" id="Phobius"/>
    </source>
</evidence>
<keyword evidence="5 6" id="KW-0472">Membrane</keyword>
<evidence type="ECO:0000256" key="5">
    <source>
        <dbReference type="ARBA" id="ARBA00023136"/>
    </source>
</evidence>
<dbReference type="RefSeq" id="WP_344183417.1">
    <property type="nucleotide sequence ID" value="NZ_BAAANC010000005.1"/>
</dbReference>
<comment type="caution">
    <text evidence="8">The sequence shown here is derived from an EMBL/GenBank/DDBJ whole genome shotgun (WGS) entry which is preliminary data.</text>
</comment>
<gene>
    <name evidence="8" type="ORF">GCM10009741_77560</name>
</gene>
<keyword evidence="9" id="KW-1185">Reference proteome</keyword>
<evidence type="ECO:0000259" key="7">
    <source>
        <dbReference type="Pfam" id="PF01292"/>
    </source>
</evidence>
<feature type="transmembrane region" description="Helical" evidence="6">
    <location>
        <begin position="114"/>
        <end position="134"/>
    </location>
</feature>
<organism evidence="8 9">
    <name type="scientific">Kribbella lupini</name>
    <dbReference type="NCBI Taxonomy" id="291602"/>
    <lineage>
        <taxon>Bacteria</taxon>
        <taxon>Bacillati</taxon>
        <taxon>Actinomycetota</taxon>
        <taxon>Actinomycetes</taxon>
        <taxon>Propionibacteriales</taxon>
        <taxon>Kribbellaceae</taxon>
        <taxon>Kribbella</taxon>
    </lineage>
</organism>
<dbReference type="InterPro" id="IPR016174">
    <property type="entry name" value="Di-haem_cyt_TM"/>
</dbReference>
<accession>A0ABP4NHI4</accession>
<evidence type="ECO:0000256" key="1">
    <source>
        <dbReference type="ARBA" id="ARBA00004651"/>
    </source>
</evidence>
<reference evidence="9" key="1">
    <citation type="journal article" date="2019" name="Int. J. Syst. Evol. Microbiol.">
        <title>The Global Catalogue of Microorganisms (GCM) 10K type strain sequencing project: providing services to taxonomists for standard genome sequencing and annotation.</title>
        <authorList>
            <consortium name="The Broad Institute Genomics Platform"/>
            <consortium name="The Broad Institute Genome Sequencing Center for Infectious Disease"/>
            <person name="Wu L."/>
            <person name="Ma J."/>
        </authorList>
    </citation>
    <scope>NUCLEOTIDE SEQUENCE [LARGE SCALE GENOMIC DNA]</scope>
    <source>
        <strain evidence="9">JCM 14303</strain>
    </source>
</reference>
<feature type="domain" description="Cytochrome b561 bacterial/Ni-hydrogenase" evidence="7">
    <location>
        <begin position="7"/>
        <end position="169"/>
    </location>
</feature>
<dbReference type="PANTHER" id="PTHR30485">
    <property type="entry name" value="NI/FE-HYDROGENASE 1 B-TYPE CYTOCHROME SUBUNIT"/>
    <property type="match status" value="1"/>
</dbReference>
<keyword evidence="2" id="KW-1003">Cell membrane</keyword>
<proteinExistence type="predicted"/>
<keyword evidence="3 6" id="KW-0812">Transmembrane</keyword>
<keyword evidence="4 6" id="KW-1133">Transmembrane helix</keyword>
<feature type="transmembrane region" description="Helical" evidence="6">
    <location>
        <begin position="20"/>
        <end position="42"/>
    </location>
</feature>
<evidence type="ECO:0000256" key="4">
    <source>
        <dbReference type="ARBA" id="ARBA00022989"/>
    </source>
</evidence>
<dbReference type="InterPro" id="IPR051542">
    <property type="entry name" value="Hydrogenase_cytochrome"/>
</dbReference>
<dbReference type="SUPFAM" id="SSF81342">
    <property type="entry name" value="Transmembrane di-heme cytochromes"/>
    <property type="match status" value="1"/>
</dbReference>
<comment type="subcellular location">
    <subcellularLocation>
        <location evidence="1">Cell membrane</location>
        <topology evidence="1">Multi-pass membrane protein</topology>
    </subcellularLocation>
</comment>
<dbReference type="InterPro" id="IPR011577">
    <property type="entry name" value="Cyt_b561_bac/Ni-Hgenase"/>
</dbReference>
<name>A0ABP4NHI4_9ACTN</name>
<dbReference type="Proteomes" id="UP001500363">
    <property type="component" value="Unassembled WGS sequence"/>
</dbReference>
<sequence length="174" mass="19074">MHESVRRFSRAERLVHQTTLALMVVCLTTAAAIYFGPIAAAIGRRHVVATVHEWSGILLPAPFLLGLLSRALRLDVRRLNRFTRTDGRWLLGVVRRIPHHHEVSGKFNAGQKVFAAWLAGAIVVMVVTGLLLWFKFSLSGVPRAGVIAVHDILAFAIAVALAGHAYKALTSISR</sequence>
<protein>
    <submittedName>
        <fullName evidence="8">Formate dehydrogenase subunit gamma</fullName>
    </submittedName>
</protein>
<dbReference type="PANTHER" id="PTHR30485:SF1">
    <property type="entry name" value="CYTOCHROME YDHU-RELATED"/>
    <property type="match status" value="1"/>
</dbReference>
<evidence type="ECO:0000313" key="8">
    <source>
        <dbReference type="EMBL" id="GAA1560799.1"/>
    </source>
</evidence>
<dbReference type="Pfam" id="PF01292">
    <property type="entry name" value="Ni_hydr_CYTB"/>
    <property type="match status" value="1"/>
</dbReference>
<feature type="transmembrane region" description="Helical" evidence="6">
    <location>
        <begin position="146"/>
        <end position="166"/>
    </location>
</feature>
<dbReference type="EMBL" id="BAAANC010000005">
    <property type="protein sequence ID" value="GAA1560799.1"/>
    <property type="molecule type" value="Genomic_DNA"/>
</dbReference>
<evidence type="ECO:0000313" key="9">
    <source>
        <dbReference type="Proteomes" id="UP001500363"/>
    </source>
</evidence>
<evidence type="ECO:0000256" key="3">
    <source>
        <dbReference type="ARBA" id="ARBA00022692"/>
    </source>
</evidence>
<evidence type="ECO:0000256" key="2">
    <source>
        <dbReference type="ARBA" id="ARBA00022475"/>
    </source>
</evidence>
<feature type="transmembrane region" description="Helical" evidence="6">
    <location>
        <begin position="54"/>
        <end position="72"/>
    </location>
</feature>